<evidence type="ECO:0000256" key="1">
    <source>
        <dbReference type="SAM" id="Phobius"/>
    </source>
</evidence>
<accession>A0A0H2VHY1</accession>
<keyword evidence="1" id="KW-1133">Transmembrane helix</keyword>
<sequence>MRKFIFYLILAIAAFGLMMNLDEFLFSIMKAIISFAIIALIIYIIYYFFFLTEDQRKYKKALRKYKRQKRKQ</sequence>
<keyword evidence="1" id="KW-0472">Membrane</keyword>
<name>A0A0H2VHY1_STAES</name>
<organism evidence="2 3">
    <name type="scientific">Staphylococcus epidermidis (strain ATCC 12228 / FDA PCI 1200)</name>
    <dbReference type="NCBI Taxonomy" id="176280"/>
    <lineage>
        <taxon>Bacteria</taxon>
        <taxon>Bacillati</taxon>
        <taxon>Bacillota</taxon>
        <taxon>Bacilli</taxon>
        <taxon>Bacillales</taxon>
        <taxon>Staphylococcaceae</taxon>
        <taxon>Staphylococcus</taxon>
    </lineage>
</organism>
<dbReference type="EMBL" id="AE015929">
    <property type="protein sequence ID" value="AAO04815.1"/>
    <property type="molecule type" value="Genomic_DNA"/>
</dbReference>
<dbReference type="AlphaFoldDB" id="A0A0H2VHY1"/>
<dbReference type="HOGENOM" id="CLU_2755890_0_0_9"/>
<dbReference type="NCBIfam" id="NF041554">
    <property type="entry name" value="SA1362_fam"/>
    <property type="match status" value="1"/>
</dbReference>
<feature type="transmembrane region" description="Helical" evidence="1">
    <location>
        <begin position="5"/>
        <end position="21"/>
    </location>
</feature>
<feature type="transmembrane region" description="Helical" evidence="1">
    <location>
        <begin position="27"/>
        <end position="50"/>
    </location>
</feature>
<dbReference type="RefSeq" id="WP_001831076.1">
    <property type="nucleotide sequence ID" value="NC_004461.1"/>
</dbReference>
<dbReference type="PATRIC" id="fig|176280.10.peg.1186"/>
<dbReference type="OrthoDB" id="2414285at2"/>
<gene>
    <name evidence="2" type="ordered locus">SE_1216</name>
</gene>
<evidence type="ECO:0000313" key="2">
    <source>
        <dbReference type="EMBL" id="AAO04815.1"/>
    </source>
</evidence>
<evidence type="ECO:0000313" key="3">
    <source>
        <dbReference type="Proteomes" id="UP000001411"/>
    </source>
</evidence>
<keyword evidence="1" id="KW-0812">Transmembrane</keyword>
<dbReference type="InterPro" id="IPR048110">
    <property type="entry name" value="SA1362/YqhP-like"/>
</dbReference>
<protein>
    <submittedName>
        <fullName evidence="2">Uncharacterized protein</fullName>
    </submittedName>
</protein>
<dbReference type="GeneID" id="50018666"/>
<proteinExistence type="predicted"/>
<dbReference type="Proteomes" id="UP000001411">
    <property type="component" value="Chromosome"/>
</dbReference>
<dbReference type="KEGG" id="sep:SE_1216"/>
<reference evidence="2 3" key="1">
    <citation type="journal article" date="2003" name="Mol. Microbiol.">
        <title>Genome-based analysis of virulence genes in a non-biofilm-forming Staphylococcus epidermidis strain (ATCC 12228).</title>
        <authorList>
            <person name="Zhang Y.Q."/>
            <person name="Ren S.X."/>
            <person name="Li H.L."/>
            <person name="Wang Y.X."/>
            <person name="Fu G."/>
            <person name="Yang J."/>
            <person name="Qin Z.Q."/>
            <person name="Miao Y.G."/>
            <person name="Wang W.Y."/>
            <person name="Chen R.S."/>
            <person name="Shen Y."/>
            <person name="Chen Z."/>
            <person name="Yuan Z.H."/>
            <person name="Zhao G.P."/>
            <person name="Qu D."/>
            <person name="Danchin A."/>
            <person name="Wen Y.M."/>
        </authorList>
    </citation>
    <scope>NUCLEOTIDE SEQUENCE [LARGE SCALE GENOMIC DNA]</scope>
    <source>
        <strain evidence="3">ATCC 12228 / FDA PCI 1200</strain>
    </source>
</reference>
<dbReference type="eggNOG" id="ENOG5033J34">
    <property type="taxonomic scope" value="Bacteria"/>
</dbReference>